<dbReference type="Proteomes" id="UP001054902">
    <property type="component" value="Unassembled WGS sequence"/>
</dbReference>
<reference evidence="1 2" key="1">
    <citation type="journal article" date="2021" name="Sci. Rep.">
        <title>The genome of the diatom Chaetoceros tenuissimus carries an ancient integrated fragment of an extant virus.</title>
        <authorList>
            <person name="Hongo Y."/>
            <person name="Kimura K."/>
            <person name="Takaki Y."/>
            <person name="Yoshida Y."/>
            <person name="Baba S."/>
            <person name="Kobayashi G."/>
            <person name="Nagasaki K."/>
            <person name="Hano T."/>
            <person name="Tomaru Y."/>
        </authorList>
    </citation>
    <scope>NUCLEOTIDE SEQUENCE [LARGE SCALE GENOMIC DNA]</scope>
    <source>
        <strain evidence="1 2">NIES-3715</strain>
    </source>
</reference>
<proteinExistence type="predicted"/>
<accession>A0AAD3CI89</accession>
<name>A0AAD3CI89_9STRA</name>
<dbReference type="AlphaFoldDB" id="A0AAD3CI89"/>
<sequence>MPNLAQEILDLELQLKSIREEILGDWKDEKCWKDLEKTVLSTKEKLVETFGKSLHRLSQFKPEECTVKKVVKKFPDSLKVENKKKRLPIQSCVVDFRRAEKYIPMLAREGVKHDVGYEEGRGGLLVREPSSRSQTLQLLVRGYKAAETKDDDENIVKVLQVLHNDGLLKKEDLAGWGLIRFCTWKWSQKRFKYLLSLDPHILEDYEAFEDTLMHLVLSPYVKIEHIKALWTTTMELFPEQVGYLFQKDVEMEMTVVERAIEVYGEKETMEVLHDILSPSSQFPILHHALVHAPKLDKIFMKWFPWAYNLRDDHGRSLVQCILAAGAGAVRENSHIFASMSDDQIRTKDPVTTLYPFAAVASGEEGDLEKAFYLLRRQPCVLETLASTFGVGVSKKRKRVDEDA</sequence>
<protein>
    <submittedName>
        <fullName evidence="1">Uncharacterized protein</fullName>
    </submittedName>
</protein>
<evidence type="ECO:0000313" key="1">
    <source>
        <dbReference type="EMBL" id="GFH46358.1"/>
    </source>
</evidence>
<organism evidence="1 2">
    <name type="scientific">Chaetoceros tenuissimus</name>
    <dbReference type="NCBI Taxonomy" id="426638"/>
    <lineage>
        <taxon>Eukaryota</taxon>
        <taxon>Sar</taxon>
        <taxon>Stramenopiles</taxon>
        <taxon>Ochrophyta</taxon>
        <taxon>Bacillariophyta</taxon>
        <taxon>Coscinodiscophyceae</taxon>
        <taxon>Chaetocerotophycidae</taxon>
        <taxon>Chaetocerotales</taxon>
        <taxon>Chaetocerotaceae</taxon>
        <taxon>Chaetoceros</taxon>
    </lineage>
</organism>
<gene>
    <name evidence="1" type="ORF">CTEN210_02832</name>
</gene>
<comment type="caution">
    <text evidence="1">The sequence shown here is derived from an EMBL/GenBank/DDBJ whole genome shotgun (WGS) entry which is preliminary data.</text>
</comment>
<keyword evidence="2" id="KW-1185">Reference proteome</keyword>
<evidence type="ECO:0000313" key="2">
    <source>
        <dbReference type="Proteomes" id="UP001054902"/>
    </source>
</evidence>
<dbReference type="EMBL" id="BLLK01000022">
    <property type="protein sequence ID" value="GFH46358.1"/>
    <property type="molecule type" value="Genomic_DNA"/>
</dbReference>